<feature type="coiled-coil region" evidence="9">
    <location>
        <begin position="584"/>
        <end position="614"/>
    </location>
</feature>
<keyword evidence="9" id="KW-0175">Coiled coil</keyword>
<comment type="subcellular location">
    <subcellularLocation>
        <location evidence="2">Cell projection</location>
    </subcellularLocation>
    <subcellularLocation>
        <location evidence="1">Cytoplasm</location>
        <location evidence="1">Cytoskeleton</location>
    </subcellularLocation>
</comment>
<evidence type="ECO:0000256" key="7">
    <source>
        <dbReference type="PROSITE-ProRule" id="PRU00283"/>
    </source>
</evidence>
<protein>
    <recommendedName>
        <fullName evidence="8">Kinesin-like protein</fullName>
    </recommendedName>
</protein>
<dbReference type="Pfam" id="PF25764">
    <property type="entry name" value="KIF21A_4th"/>
    <property type="match status" value="1"/>
</dbReference>
<feature type="coiled-coil region" evidence="9">
    <location>
        <begin position="415"/>
        <end position="512"/>
    </location>
</feature>
<sequence length="652" mass="73395">MLQNRSNLFVKGHILNYNEIRPQLAREVSELCQVCTSVAADQPQVWLGKDKAFTFDHVFDCQTSQELIYQTCVQHLVEGLFAYCLNTEELSFSGHPASGHLSTKDSFHLQNYHFYSSATLRGEKRNFLTHILWVYRCFSGFNATVLAYGQTGSGKTYTMGTGLQAEGIIPRAVRHLFLALEERRSKESVVTIQFIELYNEEIVDLLNPFKDIDEKNSAPIRIHEDSCGQIYATGLTSQMVKTPEEALKCLQSGSLARTTASTAMNCHSSRSHAIFSLLLRYTRETVTMEVVQVEGGELETLTSKFHFVDLAGSERLKRTGATGERAREGISINCGLLALGNVISALADRSRSKTAHVPYRDSKLTRLLQDSLGGNSQTLMIACISPCDRDFMETLNTLRYANRAKNIRNRLVANQDKFSQTVSALRAQIKQLELELLEFKQAENSNLRAKVKALQEALDFANSHNAQLMAERVTLEHGSNGEINGEAISELVQGYLKEIEQLRSKLLEQEKMCSTLHRHHQPKSPVTARIWSKLRKLKCSPSSTLQEGQENGHEEMEENGQAEEEDEESSESGGEEEEELTADLADLACQIAEREGLIEQLEQSRRRLVALQRHYDHQLALLQVRIHDTEQERDAAVMAAQPTRMKKEDGVQ</sequence>
<feature type="compositionally biased region" description="Acidic residues" evidence="10">
    <location>
        <begin position="555"/>
        <end position="581"/>
    </location>
</feature>
<gene>
    <name evidence="12" type="ORF">LAZ67_1000454</name>
</gene>
<dbReference type="InterPro" id="IPR027640">
    <property type="entry name" value="Kinesin-like_fam"/>
</dbReference>
<evidence type="ECO:0000313" key="13">
    <source>
        <dbReference type="Proteomes" id="UP001235939"/>
    </source>
</evidence>
<dbReference type="InterPro" id="IPR019821">
    <property type="entry name" value="Kinesin_motor_CS"/>
</dbReference>
<evidence type="ECO:0000256" key="5">
    <source>
        <dbReference type="ARBA" id="ARBA00023212"/>
    </source>
</evidence>
<keyword evidence="4 7" id="KW-0067">ATP-binding</keyword>
<dbReference type="Proteomes" id="UP001235939">
    <property type="component" value="Chromosome 01"/>
</dbReference>
<keyword evidence="7 8" id="KW-0505">Motor protein</keyword>
<keyword evidence="6" id="KW-0966">Cell projection</keyword>
<dbReference type="PROSITE" id="PS00411">
    <property type="entry name" value="KINESIN_MOTOR_1"/>
    <property type="match status" value="1"/>
</dbReference>
<dbReference type="Pfam" id="PF00225">
    <property type="entry name" value="Kinesin"/>
    <property type="match status" value="1"/>
</dbReference>
<dbReference type="SUPFAM" id="SSF52540">
    <property type="entry name" value="P-loop containing nucleoside triphosphate hydrolases"/>
    <property type="match status" value="2"/>
</dbReference>
<accession>A0ABY6JVQ3</accession>
<evidence type="ECO:0000256" key="2">
    <source>
        <dbReference type="ARBA" id="ARBA00004316"/>
    </source>
</evidence>
<dbReference type="CDD" id="cd01372">
    <property type="entry name" value="KISc_KIF4"/>
    <property type="match status" value="1"/>
</dbReference>
<evidence type="ECO:0000259" key="11">
    <source>
        <dbReference type="PROSITE" id="PS50067"/>
    </source>
</evidence>
<dbReference type="EMBL" id="CP092863">
    <property type="protein sequence ID" value="UYV60220.1"/>
    <property type="molecule type" value="Genomic_DNA"/>
</dbReference>
<keyword evidence="13" id="KW-1185">Reference proteome</keyword>
<keyword evidence="5" id="KW-0206">Cytoskeleton</keyword>
<dbReference type="PANTHER" id="PTHR47969">
    <property type="entry name" value="CHROMOSOME-ASSOCIATED KINESIN KIF4A-RELATED"/>
    <property type="match status" value="1"/>
</dbReference>
<keyword evidence="5" id="KW-0963">Cytoplasm</keyword>
<feature type="region of interest" description="Disordered" evidence="10">
    <location>
        <begin position="540"/>
        <end position="581"/>
    </location>
</feature>
<evidence type="ECO:0000313" key="12">
    <source>
        <dbReference type="EMBL" id="UYV60220.1"/>
    </source>
</evidence>
<dbReference type="InterPro" id="IPR001752">
    <property type="entry name" value="Kinesin_motor_dom"/>
</dbReference>
<dbReference type="SMART" id="SM00129">
    <property type="entry name" value="KISc"/>
    <property type="match status" value="1"/>
</dbReference>
<dbReference type="InterPro" id="IPR036961">
    <property type="entry name" value="Kinesin_motor_dom_sf"/>
</dbReference>
<organism evidence="12 13">
    <name type="scientific">Cordylochernes scorpioides</name>
    <dbReference type="NCBI Taxonomy" id="51811"/>
    <lineage>
        <taxon>Eukaryota</taxon>
        <taxon>Metazoa</taxon>
        <taxon>Ecdysozoa</taxon>
        <taxon>Arthropoda</taxon>
        <taxon>Chelicerata</taxon>
        <taxon>Arachnida</taxon>
        <taxon>Pseudoscorpiones</taxon>
        <taxon>Cheliferoidea</taxon>
        <taxon>Chernetidae</taxon>
        <taxon>Cordylochernes</taxon>
    </lineage>
</organism>
<dbReference type="PANTHER" id="PTHR47969:SF28">
    <property type="entry name" value="KINESIN-LIKE PROTEIN KIF21B"/>
    <property type="match status" value="1"/>
</dbReference>
<dbReference type="PRINTS" id="PR00380">
    <property type="entry name" value="KINESINHEAVY"/>
</dbReference>
<evidence type="ECO:0000256" key="10">
    <source>
        <dbReference type="SAM" id="MobiDB-lite"/>
    </source>
</evidence>
<evidence type="ECO:0000256" key="9">
    <source>
        <dbReference type="SAM" id="Coils"/>
    </source>
</evidence>
<evidence type="ECO:0000256" key="3">
    <source>
        <dbReference type="ARBA" id="ARBA00022741"/>
    </source>
</evidence>
<evidence type="ECO:0000256" key="6">
    <source>
        <dbReference type="ARBA" id="ARBA00023273"/>
    </source>
</evidence>
<dbReference type="PROSITE" id="PS50067">
    <property type="entry name" value="KINESIN_MOTOR_2"/>
    <property type="match status" value="1"/>
</dbReference>
<feature type="domain" description="Kinesin motor" evidence="11">
    <location>
        <begin position="13"/>
        <end position="407"/>
    </location>
</feature>
<comment type="similarity">
    <text evidence="7 8">Belongs to the TRAFAC class myosin-kinesin ATPase superfamily. Kinesin family.</text>
</comment>
<evidence type="ECO:0000256" key="4">
    <source>
        <dbReference type="ARBA" id="ARBA00022840"/>
    </source>
</evidence>
<reference evidence="12 13" key="1">
    <citation type="submission" date="2022-01" db="EMBL/GenBank/DDBJ databases">
        <title>A chromosomal length assembly of Cordylochernes scorpioides.</title>
        <authorList>
            <person name="Zeh D."/>
            <person name="Zeh J."/>
        </authorList>
    </citation>
    <scope>NUCLEOTIDE SEQUENCE [LARGE SCALE GENOMIC DNA]</scope>
    <source>
        <strain evidence="12">IN4F17</strain>
        <tissue evidence="12">Whole Body</tissue>
    </source>
</reference>
<name>A0ABY6JVQ3_9ARAC</name>
<dbReference type="Pfam" id="PF23204">
    <property type="entry name" value="KIF21A_2nd"/>
    <property type="match status" value="1"/>
</dbReference>
<keyword evidence="8" id="KW-0493">Microtubule</keyword>
<dbReference type="InterPro" id="IPR027417">
    <property type="entry name" value="P-loop_NTPase"/>
</dbReference>
<feature type="binding site" evidence="7">
    <location>
        <begin position="149"/>
        <end position="156"/>
    </location>
    <ligand>
        <name>ATP</name>
        <dbReference type="ChEBI" id="CHEBI:30616"/>
    </ligand>
</feature>
<evidence type="ECO:0000256" key="1">
    <source>
        <dbReference type="ARBA" id="ARBA00004245"/>
    </source>
</evidence>
<dbReference type="InterPro" id="IPR056533">
    <property type="entry name" value="KIF21A/B_hel_1"/>
</dbReference>
<dbReference type="Gene3D" id="3.40.850.10">
    <property type="entry name" value="Kinesin motor domain"/>
    <property type="match status" value="2"/>
</dbReference>
<proteinExistence type="inferred from homology"/>
<keyword evidence="3 7" id="KW-0547">Nucleotide-binding</keyword>
<evidence type="ECO:0000256" key="8">
    <source>
        <dbReference type="RuleBase" id="RU000394"/>
    </source>
</evidence>